<evidence type="ECO:0000256" key="5">
    <source>
        <dbReference type="ARBA" id="ARBA00022694"/>
    </source>
</evidence>
<name>A0A1H9TC50_9BACI</name>
<dbReference type="PANTHER" id="PTHR33540:SF2">
    <property type="entry name" value="TRNA THREONYLCARBAMOYLADENOSINE BIOSYNTHESIS PROTEIN TSAE"/>
    <property type="match status" value="1"/>
</dbReference>
<evidence type="ECO:0000256" key="9">
    <source>
        <dbReference type="ARBA" id="ARBA00022842"/>
    </source>
</evidence>
<evidence type="ECO:0000256" key="4">
    <source>
        <dbReference type="ARBA" id="ARBA00022490"/>
    </source>
</evidence>
<dbReference type="GO" id="GO:0005737">
    <property type="term" value="C:cytoplasm"/>
    <property type="evidence" value="ECO:0007669"/>
    <property type="project" value="UniProtKB-SubCell"/>
</dbReference>
<dbReference type="AlphaFoldDB" id="A0A1H9TC50"/>
<dbReference type="InterPro" id="IPR027417">
    <property type="entry name" value="P-loop_NTPase"/>
</dbReference>
<dbReference type="OrthoDB" id="9815896at2"/>
<evidence type="ECO:0000313" key="11">
    <source>
        <dbReference type="EMBL" id="SER94900.1"/>
    </source>
</evidence>
<evidence type="ECO:0000256" key="3">
    <source>
        <dbReference type="ARBA" id="ARBA00019010"/>
    </source>
</evidence>
<protein>
    <recommendedName>
        <fullName evidence="3">tRNA threonylcarbamoyladenosine biosynthesis protein TsaE</fullName>
    </recommendedName>
    <alternativeName>
        <fullName evidence="10">t(6)A37 threonylcarbamoyladenosine biosynthesis protein TsaE</fullName>
    </alternativeName>
</protein>
<comment type="subcellular location">
    <subcellularLocation>
        <location evidence="1">Cytoplasm</location>
    </subcellularLocation>
</comment>
<evidence type="ECO:0000256" key="7">
    <source>
        <dbReference type="ARBA" id="ARBA00022741"/>
    </source>
</evidence>
<dbReference type="RefSeq" id="WP_093072702.1">
    <property type="nucleotide sequence ID" value="NZ_FOGV01000009.1"/>
</dbReference>
<dbReference type="InterPro" id="IPR003442">
    <property type="entry name" value="T6A_TsaE"/>
</dbReference>
<keyword evidence="9" id="KW-0460">Magnesium</keyword>
<keyword evidence="4" id="KW-0963">Cytoplasm</keyword>
<evidence type="ECO:0000256" key="8">
    <source>
        <dbReference type="ARBA" id="ARBA00022840"/>
    </source>
</evidence>
<sequence>MIESRLFISESTEDTERLAGMIAGLLGPNDLLTLEGDLGAGKTTFTKALAACLGVRETVNSPTFTIMKEYAGRLPFYHMDAYRIESEEEEFGLDEYFQSGGVTVIEWASRISDQLPEERFDLVLTYTGPDSREIELTARGKRCTERLKEITET</sequence>
<dbReference type="GO" id="GO:0046872">
    <property type="term" value="F:metal ion binding"/>
    <property type="evidence" value="ECO:0007669"/>
    <property type="project" value="UniProtKB-KW"/>
</dbReference>
<keyword evidence="12" id="KW-1185">Reference proteome</keyword>
<keyword evidence="8" id="KW-0067">ATP-binding</keyword>
<comment type="caution">
    <text evidence="11">The sequence shown here is derived from an EMBL/GenBank/DDBJ whole genome shotgun (WGS) entry which is preliminary data.</text>
</comment>
<dbReference type="Proteomes" id="UP000199318">
    <property type="component" value="Unassembled WGS sequence"/>
</dbReference>
<comment type="similarity">
    <text evidence="2">Belongs to the TsaE family.</text>
</comment>
<organism evidence="11 12">
    <name type="scientific">Salisediminibacterium halotolerans</name>
    <dbReference type="NCBI Taxonomy" id="517425"/>
    <lineage>
        <taxon>Bacteria</taxon>
        <taxon>Bacillati</taxon>
        <taxon>Bacillota</taxon>
        <taxon>Bacilli</taxon>
        <taxon>Bacillales</taxon>
        <taxon>Bacillaceae</taxon>
        <taxon>Salisediminibacterium</taxon>
    </lineage>
</organism>
<evidence type="ECO:0000256" key="10">
    <source>
        <dbReference type="ARBA" id="ARBA00032441"/>
    </source>
</evidence>
<evidence type="ECO:0000256" key="1">
    <source>
        <dbReference type="ARBA" id="ARBA00004496"/>
    </source>
</evidence>
<keyword evidence="5" id="KW-0819">tRNA processing</keyword>
<proteinExistence type="inferred from homology"/>
<dbReference type="SUPFAM" id="SSF52540">
    <property type="entry name" value="P-loop containing nucleoside triphosphate hydrolases"/>
    <property type="match status" value="1"/>
</dbReference>
<dbReference type="EMBL" id="FOGV01000009">
    <property type="protein sequence ID" value="SER94900.1"/>
    <property type="molecule type" value="Genomic_DNA"/>
</dbReference>
<keyword evidence="7" id="KW-0547">Nucleotide-binding</keyword>
<accession>A0A1H9TC50</accession>
<dbReference type="PANTHER" id="PTHR33540">
    <property type="entry name" value="TRNA THREONYLCARBAMOYLADENOSINE BIOSYNTHESIS PROTEIN TSAE"/>
    <property type="match status" value="1"/>
</dbReference>
<dbReference type="NCBIfam" id="TIGR00150">
    <property type="entry name" value="T6A_YjeE"/>
    <property type="match status" value="1"/>
</dbReference>
<dbReference type="Pfam" id="PF02367">
    <property type="entry name" value="TsaE"/>
    <property type="match status" value="1"/>
</dbReference>
<gene>
    <name evidence="11" type="ORF">SAMN05444126_10992</name>
</gene>
<evidence type="ECO:0000313" key="12">
    <source>
        <dbReference type="Proteomes" id="UP000199318"/>
    </source>
</evidence>
<evidence type="ECO:0000256" key="2">
    <source>
        <dbReference type="ARBA" id="ARBA00007599"/>
    </source>
</evidence>
<evidence type="ECO:0000256" key="6">
    <source>
        <dbReference type="ARBA" id="ARBA00022723"/>
    </source>
</evidence>
<keyword evidence="6" id="KW-0479">Metal-binding</keyword>
<dbReference type="GO" id="GO:0005524">
    <property type="term" value="F:ATP binding"/>
    <property type="evidence" value="ECO:0007669"/>
    <property type="project" value="UniProtKB-KW"/>
</dbReference>
<dbReference type="GO" id="GO:0002949">
    <property type="term" value="P:tRNA threonylcarbamoyladenosine modification"/>
    <property type="evidence" value="ECO:0007669"/>
    <property type="project" value="InterPro"/>
</dbReference>
<reference evidence="12" key="1">
    <citation type="submission" date="2016-10" db="EMBL/GenBank/DDBJ databases">
        <authorList>
            <person name="de Groot N.N."/>
        </authorList>
    </citation>
    <scope>NUCLEOTIDE SEQUENCE [LARGE SCALE GENOMIC DNA]</scope>
    <source>
        <strain evidence="12">10nlg</strain>
    </source>
</reference>
<dbReference type="STRING" id="1464123.SAMN05444126_10992"/>
<dbReference type="Gene3D" id="3.40.50.300">
    <property type="entry name" value="P-loop containing nucleotide triphosphate hydrolases"/>
    <property type="match status" value="1"/>
</dbReference>